<dbReference type="Proteomes" id="UP000827092">
    <property type="component" value="Unassembled WGS sequence"/>
</dbReference>
<accession>A0AAV6VHV6</accession>
<dbReference type="PROSITE" id="PS00108">
    <property type="entry name" value="PROTEIN_KINASE_ST"/>
    <property type="match status" value="1"/>
</dbReference>
<feature type="region of interest" description="Disordered" evidence="4">
    <location>
        <begin position="555"/>
        <end position="653"/>
    </location>
</feature>
<dbReference type="EMBL" id="JAFNEN010000080">
    <property type="protein sequence ID" value="KAG8195703.1"/>
    <property type="molecule type" value="Genomic_DNA"/>
</dbReference>
<dbReference type="Gene3D" id="3.30.450.20">
    <property type="entry name" value="PAS domain"/>
    <property type="match status" value="1"/>
</dbReference>
<dbReference type="InterPro" id="IPR000014">
    <property type="entry name" value="PAS"/>
</dbReference>
<dbReference type="GO" id="GO:0005829">
    <property type="term" value="C:cytosol"/>
    <property type="evidence" value="ECO:0007669"/>
    <property type="project" value="TreeGrafter"/>
</dbReference>
<dbReference type="GO" id="GO:0005634">
    <property type="term" value="C:nucleus"/>
    <property type="evidence" value="ECO:0007669"/>
    <property type="project" value="TreeGrafter"/>
</dbReference>
<dbReference type="GO" id="GO:0004674">
    <property type="term" value="F:protein serine/threonine kinase activity"/>
    <property type="evidence" value="ECO:0007669"/>
    <property type="project" value="TreeGrafter"/>
</dbReference>
<protein>
    <recommendedName>
        <fullName evidence="5">Protein kinase domain-containing protein</fullName>
    </recommendedName>
</protein>
<dbReference type="FunFam" id="1.10.510.10:FF:000351">
    <property type="entry name" value="PAS domain-containing serine/threonine-protein kinase"/>
    <property type="match status" value="1"/>
</dbReference>
<evidence type="ECO:0000256" key="4">
    <source>
        <dbReference type="SAM" id="MobiDB-lite"/>
    </source>
</evidence>
<dbReference type="PROSITE" id="PS50011">
    <property type="entry name" value="PROTEIN_KINASE_DOM"/>
    <property type="match status" value="1"/>
</dbReference>
<reference evidence="6 7" key="1">
    <citation type="journal article" date="2022" name="Nat. Ecol. Evol.">
        <title>A masculinizing supergene underlies an exaggerated male reproductive morph in a spider.</title>
        <authorList>
            <person name="Hendrickx F."/>
            <person name="De Corte Z."/>
            <person name="Sonet G."/>
            <person name="Van Belleghem S.M."/>
            <person name="Kostlbacher S."/>
            <person name="Vangestel C."/>
        </authorList>
    </citation>
    <scope>NUCLEOTIDE SEQUENCE [LARGE SCALE GENOMIC DNA]</scope>
    <source>
        <strain evidence="6">W744_W776</strain>
    </source>
</reference>
<evidence type="ECO:0000256" key="2">
    <source>
        <dbReference type="ARBA" id="ARBA00022840"/>
    </source>
</evidence>
<feature type="region of interest" description="Disordered" evidence="4">
    <location>
        <begin position="105"/>
        <end position="145"/>
    </location>
</feature>
<dbReference type="PROSITE" id="PS00107">
    <property type="entry name" value="PROTEIN_KINASE_ATP"/>
    <property type="match status" value="1"/>
</dbReference>
<organism evidence="6 7">
    <name type="scientific">Oedothorax gibbosus</name>
    <dbReference type="NCBI Taxonomy" id="931172"/>
    <lineage>
        <taxon>Eukaryota</taxon>
        <taxon>Metazoa</taxon>
        <taxon>Ecdysozoa</taxon>
        <taxon>Arthropoda</taxon>
        <taxon>Chelicerata</taxon>
        <taxon>Arachnida</taxon>
        <taxon>Araneae</taxon>
        <taxon>Araneomorphae</taxon>
        <taxon>Entelegynae</taxon>
        <taxon>Araneoidea</taxon>
        <taxon>Linyphiidae</taxon>
        <taxon>Erigoninae</taxon>
        <taxon>Oedothorax</taxon>
    </lineage>
</organism>
<dbReference type="GO" id="GO:0045719">
    <property type="term" value="P:negative regulation of glycogen biosynthetic process"/>
    <property type="evidence" value="ECO:0007669"/>
    <property type="project" value="TreeGrafter"/>
</dbReference>
<dbReference type="InterPro" id="IPR008271">
    <property type="entry name" value="Ser/Thr_kinase_AS"/>
</dbReference>
<name>A0AAV6VHV6_9ARAC</name>
<dbReference type="PANTHER" id="PTHR24346:SF51">
    <property type="entry name" value="PAS DOMAIN-CONTAINING SERINE_THREONINE-PROTEIN KINASE"/>
    <property type="match status" value="1"/>
</dbReference>
<keyword evidence="2 3" id="KW-0067">ATP-binding</keyword>
<dbReference type="InterPro" id="IPR017441">
    <property type="entry name" value="Protein_kinase_ATP_BS"/>
</dbReference>
<dbReference type="SMART" id="SM00220">
    <property type="entry name" value="S_TKc"/>
    <property type="match status" value="1"/>
</dbReference>
<gene>
    <name evidence="6" type="ORF">JTE90_002966</name>
</gene>
<dbReference type="GO" id="GO:0035556">
    <property type="term" value="P:intracellular signal transduction"/>
    <property type="evidence" value="ECO:0007669"/>
    <property type="project" value="TreeGrafter"/>
</dbReference>
<dbReference type="AlphaFoldDB" id="A0AAV6VHV6"/>
<comment type="caution">
    <text evidence="6">The sequence shown here is derived from an EMBL/GenBank/DDBJ whole genome shotgun (WGS) entry which is preliminary data.</text>
</comment>
<dbReference type="SMART" id="SM00091">
    <property type="entry name" value="PAS"/>
    <property type="match status" value="2"/>
</dbReference>
<dbReference type="Gene3D" id="3.30.200.20">
    <property type="entry name" value="Phosphorylase Kinase, domain 1"/>
    <property type="match status" value="1"/>
</dbReference>
<dbReference type="Gene3D" id="1.10.510.10">
    <property type="entry name" value="Transferase(Phosphotransferase) domain 1"/>
    <property type="match status" value="1"/>
</dbReference>
<keyword evidence="1 3" id="KW-0547">Nucleotide-binding</keyword>
<proteinExistence type="predicted"/>
<dbReference type="Pfam" id="PF00069">
    <property type="entry name" value="Pkinase"/>
    <property type="match status" value="1"/>
</dbReference>
<feature type="region of interest" description="Disordered" evidence="4">
    <location>
        <begin position="1034"/>
        <end position="1082"/>
    </location>
</feature>
<feature type="compositionally biased region" description="Polar residues" evidence="4">
    <location>
        <begin position="1061"/>
        <end position="1082"/>
    </location>
</feature>
<dbReference type="GO" id="GO:0005524">
    <property type="term" value="F:ATP binding"/>
    <property type="evidence" value="ECO:0007669"/>
    <property type="project" value="UniProtKB-UniRule"/>
</dbReference>
<dbReference type="CDD" id="cd00130">
    <property type="entry name" value="PAS"/>
    <property type="match status" value="1"/>
</dbReference>
<keyword evidence="7" id="KW-1185">Reference proteome</keyword>
<evidence type="ECO:0000313" key="7">
    <source>
        <dbReference type="Proteomes" id="UP000827092"/>
    </source>
</evidence>
<feature type="region of interest" description="Disordered" evidence="4">
    <location>
        <begin position="425"/>
        <end position="505"/>
    </location>
</feature>
<evidence type="ECO:0000313" key="6">
    <source>
        <dbReference type="EMBL" id="KAG8195703.1"/>
    </source>
</evidence>
<dbReference type="InterPro" id="IPR000719">
    <property type="entry name" value="Prot_kinase_dom"/>
</dbReference>
<dbReference type="PANTHER" id="PTHR24346">
    <property type="entry name" value="MAP/MICROTUBULE AFFINITY-REGULATING KINASE"/>
    <property type="match status" value="1"/>
</dbReference>
<evidence type="ECO:0000256" key="1">
    <source>
        <dbReference type="ARBA" id="ARBA00022741"/>
    </source>
</evidence>
<feature type="compositionally biased region" description="Polar residues" evidence="4">
    <location>
        <begin position="1043"/>
        <end position="1054"/>
    </location>
</feature>
<dbReference type="InterPro" id="IPR011009">
    <property type="entry name" value="Kinase-like_dom_sf"/>
</dbReference>
<feature type="compositionally biased region" description="Polar residues" evidence="4">
    <location>
        <begin position="133"/>
        <end position="145"/>
    </location>
</feature>
<feature type="domain" description="Protein kinase" evidence="5">
    <location>
        <begin position="751"/>
        <end position="1003"/>
    </location>
</feature>
<feature type="binding site" evidence="3">
    <location>
        <position position="784"/>
    </location>
    <ligand>
        <name>ATP</name>
        <dbReference type="ChEBI" id="CHEBI:30616"/>
    </ligand>
</feature>
<dbReference type="SUPFAM" id="SSF56112">
    <property type="entry name" value="Protein kinase-like (PK-like)"/>
    <property type="match status" value="1"/>
</dbReference>
<evidence type="ECO:0000259" key="5">
    <source>
        <dbReference type="PROSITE" id="PS50011"/>
    </source>
</evidence>
<evidence type="ECO:0000256" key="3">
    <source>
        <dbReference type="PROSITE-ProRule" id="PRU10141"/>
    </source>
</evidence>
<dbReference type="Pfam" id="PF13426">
    <property type="entry name" value="PAS_9"/>
    <property type="match status" value="2"/>
</dbReference>
<sequence length="1082" mass="120009">MNEKTPRRTPFAPLQCRALSVTRARPLKFAACQPFSAEDIQLISTGNNFGLTPPPLDPFLHNQSLPCFHKDSENGNVCPDMGEIRKYCIDKFRGDNLGSISYSPSKLAAHQESDSSHHSRHLNGSSLFHKDPGNSSLQVPPSAQNPNKAIVTINAQTTEILTANKLAFHLLGIQDKNSPSILNDFILSPDDQYLFSEADLKSNGELVLFSGKVMDLITSSKDIVPVSVWARQLSNEGDYRCLVVMEPVERITGTVKFDSTGKIIQCDSSFSTLYGYYNAEEVFGVNIKELIPSVEFGSDFNCEDDKHKEGTKQCLTARTIDGFVFPLSIQIKRCALTDDSLNKDLKQGDSIETKAIYEGTVWVFSNISGLITLLPDGTIHSCNTNFSLLLFGFTQQELVGKNVSALIPSFYDDVEFLDTDSIALPPFDDDEDSNAKCGASDGRTTADSSGIDIPRPTNPTARSTEPKDDTDSHNSSNSHFLDSAEIGNLDYSPTDPPMDFDTAKNDLSASFESSSKHLSCSESQDTLHSCTNSITESDVNANFCNATKDVENKEDCDSDIFDSESSTGNEEEEENDKSSEADPTPDSDKALTPLPSIESFTSSRTPKKHSFNSDSGLDARLSMAKASTPKDRHHLVPPSDHSSQSLPEGEFVGVGRHRDGKDIAIEYYIKKVILDDGKCLYCLWVSRDPDEIKECSPVSKVRNSDNFTEKVLQKTIAKIASERSYSALSESSTDSEVSETGYIEGSFSDNYTIVKHIGQGAFGCIKKAYRNTDGLLVIAKFIRKSEVYVEAWVHDNKFKKEVPLEVSLLSTFDHPNIVKVLDVYENHRCFQMVMEKHGCGMDLFEFIERNPYMDEPLTSYIFRQIVAALSYLHGLSILHRDIKDENVIIDEKFHVKLIDFGSAAFMGVELFSSFCGTMEYCSPEVIRGNKYRGPELEMFALGVTLYTLEFGENPFVGAEEILAGDYDLPNDISVALSDLIAHLLEPDPKERCTLPEVEKHPWVTQPVNPEKYKFSSVIDCTDDELHPPKYFTLPDLDPELESSQDTNSDISSLETKMENVNLLTKSRSLTEPCSSTESDSIA</sequence>